<evidence type="ECO:0000313" key="3">
    <source>
        <dbReference type="Proteomes" id="UP000004756"/>
    </source>
</evidence>
<evidence type="ECO:0000256" key="1">
    <source>
        <dbReference type="SAM" id="Phobius"/>
    </source>
</evidence>
<keyword evidence="1" id="KW-0812">Transmembrane</keyword>
<keyword evidence="3" id="KW-1185">Reference proteome</keyword>
<feature type="transmembrane region" description="Helical" evidence="1">
    <location>
        <begin position="20"/>
        <end position="40"/>
    </location>
</feature>
<reference evidence="2 3" key="1">
    <citation type="submission" date="2009-01" db="EMBL/GenBank/DDBJ databases">
        <authorList>
            <person name="Fulton L."/>
            <person name="Clifton S."/>
            <person name="Fulton B."/>
            <person name="Xu J."/>
            <person name="Minx P."/>
            <person name="Pepin K.H."/>
            <person name="Johnson M."/>
            <person name="Bhonagiri V."/>
            <person name="Nash W.E."/>
            <person name="Mardis E.R."/>
            <person name="Wilson R.K."/>
        </authorList>
    </citation>
    <scope>NUCLEOTIDE SEQUENCE [LARGE SCALE GENOMIC DNA]</scope>
    <source>
        <strain evidence="2 3">DSM 15981</strain>
    </source>
</reference>
<name>C0D847_9FIRM</name>
<sequence length="191" mass="21541">MQGMNDILTWVGEHQEILSLGVSALSFLTAAAAIVVSVQIERRSRKFNQNSVKPLLSFELVDLPHRVAVKIRNDGVGVGIITDVRIFTAGIGGGSWNVLLNAIEAMDEEKQLSNRGIWKRYQQPIKGIAIAPGAERFLIELENKPTEQTAALRQILGKLEMEIIYTDIYDKPQKHLKSDFQYFDRADRYMI</sequence>
<dbReference type="EMBL" id="ACCJ01000447">
    <property type="protein sequence ID" value="EEG52487.1"/>
    <property type="molecule type" value="Genomic_DNA"/>
</dbReference>
<dbReference type="Proteomes" id="UP000004756">
    <property type="component" value="Unassembled WGS sequence"/>
</dbReference>
<gene>
    <name evidence="2" type="ORF">CLOSTASPAR_05445</name>
</gene>
<keyword evidence="1" id="KW-1133">Transmembrane helix</keyword>
<dbReference type="HOGENOM" id="CLU_1419238_0_0_9"/>
<organism evidence="2 3">
    <name type="scientific">[Clostridium] asparagiforme DSM 15981</name>
    <dbReference type="NCBI Taxonomy" id="518636"/>
    <lineage>
        <taxon>Bacteria</taxon>
        <taxon>Bacillati</taxon>
        <taxon>Bacillota</taxon>
        <taxon>Clostridia</taxon>
        <taxon>Lachnospirales</taxon>
        <taxon>Lachnospiraceae</taxon>
        <taxon>Enterocloster</taxon>
    </lineage>
</organism>
<accession>C0D847</accession>
<comment type="caution">
    <text evidence="2">The sequence shown here is derived from an EMBL/GenBank/DDBJ whole genome shotgun (WGS) entry which is preliminary data.</text>
</comment>
<dbReference type="AlphaFoldDB" id="C0D847"/>
<reference evidence="2 3" key="2">
    <citation type="submission" date="2009-02" db="EMBL/GenBank/DDBJ databases">
        <title>Draft genome sequence of Clostridium asparagiforme (DSM 15981).</title>
        <authorList>
            <person name="Sudarsanam P."/>
            <person name="Ley R."/>
            <person name="Guruge J."/>
            <person name="Turnbaugh P.J."/>
            <person name="Mahowald M."/>
            <person name="Liep D."/>
            <person name="Gordon J."/>
        </authorList>
    </citation>
    <scope>NUCLEOTIDE SEQUENCE [LARGE SCALE GENOMIC DNA]</scope>
    <source>
        <strain evidence="2 3">DSM 15981</strain>
    </source>
</reference>
<keyword evidence="1" id="KW-0472">Membrane</keyword>
<evidence type="ECO:0000313" key="2">
    <source>
        <dbReference type="EMBL" id="EEG52487.1"/>
    </source>
</evidence>
<proteinExistence type="predicted"/>
<protein>
    <submittedName>
        <fullName evidence="2">Uncharacterized protein</fullName>
    </submittedName>
</protein>